<proteinExistence type="predicted"/>
<feature type="non-terminal residue" evidence="1">
    <location>
        <position position="58"/>
    </location>
</feature>
<accession>A0A399SQK3</accession>
<gene>
    <name evidence="1" type="ORF">D1614_24420</name>
</gene>
<dbReference type="AlphaFoldDB" id="A0A399SQK3"/>
<protein>
    <submittedName>
        <fullName evidence="1">Amino acid ABC transporter substrate-binding protein</fullName>
    </submittedName>
</protein>
<keyword evidence="2" id="KW-1185">Reference proteome</keyword>
<dbReference type="EMBL" id="QWGR01000169">
    <property type="protein sequence ID" value="RIJ44207.1"/>
    <property type="molecule type" value="Genomic_DNA"/>
</dbReference>
<name>A0A399SQK3_9BACT</name>
<comment type="caution">
    <text evidence="1">The sequence shown here is derived from an EMBL/GenBank/DDBJ whole genome shotgun (WGS) entry which is preliminary data.</text>
</comment>
<sequence>MQASVSRAFSLSGLAPALAKSSRQVVGVVIGAALAVAVLHAPQAHADKLDDIKKAGVL</sequence>
<evidence type="ECO:0000313" key="2">
    <source>
        <dbReference type="Proteomes" id="UP000265926"/>
    </source>
</evidence>
<organism evidence="1 2">
    <name type="scientific">Maribellus luteus</name>
    <dbReference type="NCBI Taxonomy" id="2305463"/>
    <lineage>
        <taxon>Bacteria</taxon>
        <taxon>Pseudomonadati</taxon>
        <taxon>Bacteroidota</taxon>
        <taxon>Bacteroidia</taxon>
        <taxon>Marinilabiliales</taxon>
        <taxon>Prolixibacteraceae</taxon>
        <taxon>Maribellus</taxon>
    </lineage>
</organism>
<evidence type="ECO:0000313" key="1">
    <source>
        <dbReference type="EMBL" id="RIJ44207.1"/>
    </source>
</evidence>
<reference evidence="1 2" key="1">
    <citation type="submission" date="2018-08" db="EMBL/GenBank/DDBJ databases">
        <title>Pallidiluteibacterium maritimus gen. nov., sp. nov., isolated from coastal sediment.</title>
        <authorList>
            <person name="Zhou L.Y."/>
        </authorList>
    </citation>
    <scope>NUCLEOTIDE SEQUENCE [LARGE SCALE GENOMIC DNA]</scope>
    <source>
        <strain evidence="1 2">XSD2</strain>
    </source>
</reference>
<dbReference type="Proteomes" id="UP000265926">
    <property type="component" value="Unassembled WGS sequence"/>
</dbReference>